<accession>A0A6M3M4R7</accession>
<reference evidence="1" key="1">
    <citation type="submission" date="2020-03" db="EMBL/GenBank/DDBJ databases">
        <title>The deep terrestrial virosphere.</title>
        <authorList>
            <person name="Holmfeldt K."/>
            <person name="Nilsson E."/>
            <person name="Simone D."/>
            <person name="Lopez-Fernandez M."/>
            <person name="Wu X."/>
            <person name="de Brujin I."/>
            <person name="Lundin D."/>
            <person name="Andersson A."/>
            <person name="Bertilsson S."/>
            <person name="Dopson M."/>
        </authorList>
    </citation>
    <scope>NUCLEOTIDE SEQUENCE</scope>
    <source>
        <strain evidence="1">MM171A00328</strain>
    </source>
</reference>
<evidence type="ECO:0000313" key="1">
    <source>
        <dbReference type="EMBL" id="QJB00685.1"/>
    </source>
</evidence>
<proteinExistence type="predicted"/>
<dbReference type="AlphaFoldDB" id="A0A6M3M4R7"/>
<organism evidence="1">
    <name type="scientific">viral metagenome</name>
    <dbReference type="NCBI Taxonomy" id="1070528"/>
    <lineage>
        <taxon>unclassified sequences</taxon>
        <taxon>metagenomes</taxon>
        <taxon>organismal metagenomes</taxon>
    </lineage>
</organism>
<sequence length="366" mass="38358">MSPAKYVKIGGVWSPVVAEYVKVGGAWTRATSNYAKVGGAWEHVPVGANFILACEQFSDRCYAIDDTPGVVAGWPYSAPSNPYVVCYNGLSGNYAEGTSYWAVNNVIYALNADGSFKWSYSGFTNTIFSIACSIESAIPYIYAGDYVGNVRKLVDGTVAAGLIWNKGGLAYGSTIYSLAVDAANGFVYAGTGRVVNSIYGGLASTGNFTMRYLAPAGVGVITALAVQPSGRLMAGSGNGYLLSIEQTGTGYVFWTKNPALEMYAVRVGHDGYGYYAGGASKTVAKFVLAGGTEAWRATLGGTASCVNVAPDQFGNVYAAYRVAGTSTDNVLRKLNSNGAEEWSWQPYVAAQFHGIAVSPGIAAAGF</sequence>
<name>A0A6M3M4R7_9ZZZZ</name>
<gene>
    <name evidence="1" type="ORF">MM171A00328_0050</name>
</gene>
<protein>
    <submittedName>
        <fullName evidence="1">Uncharacterized protein</fullName>
    </submittedName>
</protein>
<dbReference type="SUPFAM" id="SSF63829">
    <property type="entry name" value="Calcium-dependent phosphotriesterase"/>
    <property type="match status" value="1"/>
</dbReference>
<dbReference type="EMBL" id="MT143698">
    <property type="protein sequence ID" value="QJB00685.1"/>
    <property type="molecule type" value="Genomic_DNA"/>
</dbReference>